<dbReference type="PATRIC" id="fig|1461584.3.peg.1946"/>
<evidence type="ECO:0000313" key="11">
    <source>
        <dbReference type="EMBL" id="CEA08614.1"/>
    </source>
</evidence>
<evidence type="ECO:0000256" key="4">
    <source>
        <dbReference type="ARBA" id="ARBA00022989"/>
    </source>
</evidence>
<protein>
    <recommendedName>
        <fullName evidence="10">Fluoride-specific ion channel FluC</fullName>
    </recommendedName>
</protein>
<evidence type="ECO:0000256" key="2">
    <source>
        <dbReference type="ARBA" id="ARBA00022475"/>
    </source>
</evidence>
<dbReference type="InterPro" id="IPR003691">
    <property type="entry name" value="FluC"/>
</dbReference>
<evidence type="ECO:0000256" key="3">
    <source>
        <dbReference type="ARBA" id="ARBA00022692"/>
    </source>
</evidence>
<keyword evidence="10" id="KW-0406">Ion transport</keyword>
<evidence type="ECO:0000256" key="1">
    <source>
        <dbReference type="ARBA" id="ARBA00004651"/>
    </source>
</evidence>
<dbReference type="GO" id="GO:0046872">
    <property type="term" value="F:metal ion binding"/>
    <property type="evidence" value="ECO:0007669"/>
    <property type="project" value="UniProtKB-KW"/>
</dbReference>
<keyword evidence="2 10" id="KW-1003">Cell membrane</keyword>
<dbReference type="HAMAP" id="MF_00454">
    <property type="entry name" value="FluC"/>
    <property type="match status" value="1"/>
</dbReference>
<keyword evidence="10" id="KW-0915">Sodium</keyword>
<dbReference type="GO" id="GO:0140114">
    <property type="term" value="P:cellular detoxification of fluoride"/>
    <property type="evidence" value="ECO:0007669"/>
    <property type="project" value="UniProtKB-UniRule"/>
</dbReference>
<name>A0A078MQP4_9MICC</name>
<keyword evidence="6 10" id="KW-0407">Ion channel</keyword>
<evidence type="ECO:0000256" key="5">
    <source>
        <dbReference type="ARBA" id="ARBA00023136"/>
    </source>
</evidence>
<comment type="caution">
    <text evidence="10">Lacks conserved residue(s) required for the propagation of feature annotation.</text>
</comment>
<feature type="transmembrane region" description="Helical" evidence="10">
    <location>
        <begin position="35"/>
        <end position="58"/>
    </location>
</feature>
<evidence type="ECO:0000256" key="6">
    <source>
        <dbReference type="ARBA" id="ARBA00023303"/>
    </source>
</evidence>
<dbReference type="GO" id="GO:0062054">
    <property type="term" value="F:fluoride channel activity"/>
    <property type="evidence" value="ECO:0007669"/>
    <property type="project" value="UniProtKB-UniRule"/>
</dbReference>
<keyword evidence="4 10" id="KW-1133">Transmembrane helix</keyword>
<keyword evidence="10" id="KW-0813">Transport</keyword>
<comment type="similarity">
    <text evidence="7 10">Belongs to the fluoride channel Fluc/FEX (TC 1.A.43) family.</text>
</comment>
<reference evidence="11" key="1">
    <citation type="submission" date="2014-07" db="EMBL/GenBank/DDBJ databases">
        <authorList>
            <person name="Urmite Genomes Urmite Genomes"/>
        </authorList>
    </citation>
    <scope>NUCLEOTIDE SEQUENCE</scope>
    <source>
        <strain evidence="11">11W110_air</strain>
    </source>
</reference>
<dbReference type="Pfam" id="PF02537">
    <property type="entry name" value="CRCB"/>
    <property type="match status" value="1"/>
</dbReference>
<evidence type="ECO:0000256" key="7">
    <source>
        <dbReference type="ARBA" id="ARBA00035120"/>
    </source>
</evidence>
<dbReference type="PANTHER" id="PTHR28259">
    <property type="entry name" value="FLUORIDE EXPORT PROTEIN 1-RELATED"/>
    <property type="match status" value="1"/>
</dbReference>
<feature type="transmembrane region" description="Helical" evidence="10">
    <location>
        <begin position="115"/>
        <end position="138"/>
    </location>
</feature>
<keyword evidence="10" id="KW-0479">Metal-binding</keyword>
<feature type="binding site" evidence="10">
    <location>
        <position position="93"/>
    </location>
    <ligand>
        <name>Na(+)</name>
        <dbReference type="ChEBI" id="CHEBI:29101"/>
        <note>structural</note>
    </ligand>
</feature>
<sequence>MSVLAAVAVAAGGMLGALARFGLDTLLLRRAGTRPWAALPVGTLLVNVAGSALIGAALQQGIGGADQGAAYALLQGGGLSAPAYAAVTAGLAGGLTTFSSWAVASVLLWNGDRRLAAVLNLALNVVLGAAACAGGWLVGDWLSTAR</sequence>
<feature type="binding site" evidence="10">
    <location>
        <position position="96"/>
    </location>
    <ligand>
        <name>Na(+)</name>
        <dbReference type="ChEBI" id="CHEBI:29101"/>
        <note>structural</note>
    </ligand>
</feature>
<dbReference type="EMBL" id="LN483071">
    <property type="protein sequence ID" value="CEA08614.1"/>
    <property type="molecule type" value="Genomic_DNA"/>
</dbReference>
<comment type="activity regulation">
    <text evidence="10">Na(+) is not transported, but it plays an essential structural role and its presence is essential for fluoride channel function.</text>
</comment>
<evidence type="ECO:0000256" key="9">
    <source>
        <dbReference type="ARBA" id="ARBA00049940"/>
    </source>
</evidence>
<keyword evidence="5 10" id="KW-0472">Membrane</keyword>
<evidence type="ECO:0000256" key="8">
    <source>
        <dbReference type="ARBA" id="ARBA00035585"/>
    </source>
</evidence>
<dbReference type="PANTHER" id="PTHR28259:SF1">
    <property type="entry name" value="FLUORIDE EXPORT PROTEIN 1-RELATED"/>
    <property type="match status" value="1"/>
</dbReference>
<dbReference type="GO" id="GO:0005886">
    <property type="term" value="C:plasma membrane"/>
    <property type="evidence" value="ECO:0007669"/>
    <property type="project" value="UniProtKB-SubCell"/>
</dbReference>
<proteinExistence type="inferred from homology"/>
<accession>A0A078MQP4</accession>
<comment type="function">
    <text evidence="9 10">Fluoride-specific ion channel. Important for reducing fluoride concentration in the cell, thus reducing its toxicity.</text>
</comment>
<dbReference type="AlphaFoldDB" id="A0A078MQP4"/>
<comment type="subcellular location">
    <subcellularLocation>
        <location evidence="1 10">Cell membrane</location>
        <topology evidence="1 10">Multi-pass membrane protein</topology>
    </subcellularLocation>
</comment>
<keyword evidence="3 10" id="KW-0812">Transmembrane</keyword>
<evidence type="ECO:0000256" key="10">
    <source>
        <dbReference type="HAMAP-Rule" id="MF_00454"/>
    </source>
</evidence>
<comment type="catalytic activity">
    <reaction evidence="8">
        <text>fluoride(in) = fluoride(out)</text>
        <dbReference type="Rhea" id="RHEA:76159"/>
        <dbReference type="ChEBI" id="CHEBI:17051"/>
    </reaction>
    <physiologicalReaction direction="left-to-right" evidence="8">
        <dbReference type="Rhea" id="RHEA:76160"/>
    </physiologicalReaction>
</comment>
<organism evidence="11">
    <name type="scientific">Arthrobacter saudimassiliensis</name>
    <dbReference type="NCBI Taxonomy" id="1461584"/>
    <lineage>
        <taxon>Bacteria</taxon>
        <taxon>Bacillati</taxon>
        <taxon>Actinomycetota</taxon>
        <taxon>Actinomycetes</taxon>
        <taxon>Micrococcales</taxon>
        <taxon>Micrococcaceae</taxon>
        <taxon>Arthrobacter</taxon>
    </lineage>
</organism>
<gene>
    <name evidence="11" type="primary">crcB_2</name>
    <name evidence="10" type="synonym">crcB</name>
    <name evidence="10" type="synonym">fluC</name>
    <name evidence="11" type="ORF">BN1051_01970</name>
</gene>